<dbReference type="Proteomes" id="UP001327560">
    <property type="component" value="Chromosome 6"/>
</dbReference>
<proteinExistence type="predicted"/>
<dbReference type="InterPro" id="IPR044730">
    <property type="entry name" value="RNase_H-like_dom_plant"/>
</dbReference>
<dbReference type="PANTHER" id="PTHR47074">
    <property type="entry name" value="BNAC02G40300D PROTEIN"/>
    <property type="match status" value="1"/>
</dbReference>
<feature type="domain" description="RNase H type-1" evidence="1">
    <location>
        <begin position="376"/>
        <end position="497"/>
    </location>
</feature>
<dbReference type="PANTHER" id="PTHR47074:SF11">
    <property type="entry name" value="REVERSE TRANSCRIPTASE-LIKE PROTEIN"/>
    <property type="match status" value="1"/>
</dbReference>
<dbReference type="CDD" id="cd01650">
    <property type="entry name" value="RT_nLTR_like"/>
    <property type="match status" value="1"/>
</dbReference>
<keyword evidence="3" id="KW-1185">Reference proteome</keyword>
<dbReference type="SUPFAM" id="SSF53098">
    <property type="entry name" value="Ribonuclease H-like"/>
    <property type="match status" value="1"/>
</dbReference>
<evidence type="ECO:0000313" key="3">
    <source>
        <dbReference type="Proteomes" id="UP001327560"/>
    </source>
</evidence>
<organism evidence="2 3">
    <name type="scientific">Canna indica</name>
    <name type="common">Indian-shot</name>
    <dbReference type="NCBI Taxonomy" id="4628"/>
    <lineage>
        <taxon>Eukaryota</taxon>
        <taxon>Viridiplantae</taxon>
        <taxon>Streptophyta</taxon>
        <taxon>Embryophyta</taxon>
        <taxon>Tracheophyta</taxon>
        <taxon>Spermatophyta</taxon>
        <taxon>Magnoliopsida</taxon>
        <taxon>Liliopsida</taxon>
        <taxon>Zingiberales</taxon>
        <taxon>Cannaceae</taxon>
        <taxon>Canna</taxon>
    </lineage>
</organism>
<gene>
    <name evidence="2" type="ORF">Cni_G19962</name>
</gene>
<sequence length="499" mass="55264">MNSNEVNACDLSFVQQKVTTDMNASLDHPYSADEILQAVMMMYPSKAPGLDGLPPMFYQKYWPIVGQDVVQLVLSILQGGDMPEGFNHTYICLIPKVKDPKYISQYCPISMCNVIGKVATKVLANKLKTILGEIIDEAQSAFVPGRIITDNILCAFEVFHHMKTRGRRNKKLMSLKLDMAKAEGLTGLINDALSRNLLHGIQICRGAPVICNLLFADDCILFMRASLQEASIIKSVLQRYKFISNQKVNLNKSEVSFSSNMVENLKSALTTFLGVKVVSQHALYLGLPTAVGRSKSLVFSNIKDRFCLICYNVWFWRNKKLHDNTDFCPQRVLSAAKHMRAELLILQSPVCAPSSGNSSHHPSRWSPPPVGFVKMNSDATFMGDGWVGFGIVFRDNEGVVLACASKVSIGSWDSYTSECLALVYGLQLAKDLCFLNVIAESDCKLVVDRLMDGSRLRTGLGKALTACMSLKNDLQSCLWSFVPRGCNFVAHALAKDCLE</sequence>
<dbReference type="GO" id="GO:0003676">
    <property type="term" value="F:nucleic acid binding"/>
    <property type="evidence" value="ECO:0007669"/>
    <property type="project" value="InterPro"/>
</dbReference>
<accession>A0AAQ3KMB7</accession>
<dbReference type="CDD" id="cd06222">
    <property type="entry name" value="RNase_H_like"/>
    <property type="match status" value="1"/>
</dbReference>
<dbReference type="InterPro" id="IPR002156">
    <property type="entry name" value="RNaseH_domain"/>
</dbReference>
<dbReference type="EMBL" id="CP136895">
    <property type="protein sequence ID" value="WOL11200.1"/>
    <property type="molecule type" value="Genomic_DNA"/>
</dbReference>
<name>A0AAQ3KMB7_9LILI</name>
<dbReference type="InterPro" id="IPR052929">
    <property type="entry name" value="RNase_H-like_EbsB-rel"/>
</dbReference>
<dbReference type="InterPro" id="IPR012337">
    <property type="entry name" value="RNaseH-like_sf"/>
</dbReference>
<evidence type="ECO:0000259" key="1">
    <source>
        <dbReference type="Pfam" id="PF13456"/>
    </source>
</evidence>
<dbReference type="AlphaFoldDB" id="A0AAQ3KMB7"/>
<dbReference type="GO" id="GO:0004523">
    <property type="term" value="F:RNA-DNA hybrid ribonuclease activity"/>
    <property type="evidence" value="ECO:0007669"/>
    <property type="project" value="InterPro"/>
</dbReference>
<protein>
    <recommendedName>
        <fullName evidence="1">RNase H type-1 domain-containing protein</fullName>
    </recommendedName>
</protein>
<dbReference type="InterPro" id="IPR036397">
    <property type="entry name" value="RNaseH_sf"/>
</dbReference>
<reference evidence="2 3" key="1">
    <citation type="submission" date="2023-10" db="EMBL/GenBank/DDBJ databases">
        <title>Chromosome-scale genome assembly provides insights into flower coloration mechanisms of Canna indica.</title>
        <authorList>
            <person name="Li C."/>
        </authorList>
    </citation>
    <scope>NUCLEOTIDE SEQUENCE [LARGE SCALE GENOMIC DNA]</scope>
    <source>
        <tissue evidence="2">Flower</tissue>
    </source>
</reference>
<dbReference type="Pfam" id="PF13456">
    <property type="entry name" value="RVT_3"/>
    <property type="match status" value="1"/>
</dbReference>
<dbReference type="Gene3D" id="3.30.420.10">
    <property type="entry name" value="Ribonuclease H-like superfamily/Ribonuclease H"/>
    <property type="match status" value="1"/>
</dbReference>
<evidence type="ECO:0000313" key="2">
    <source>
        <dbReference type="EMBL" id="WOL11200.1"/>
    </source>
</evidence>